<dbReference type="eggNOG" id="COG5301">
    <property type="taxonomic scope" value="Bacteria"/>
</dbReference>
<evidence type="ECO:0000313" key="1">
    <source>
        <dbReference type="EMBL" id="GAL07961.1"/>
    </source>
</evidence>
<dbReference type="STRING" id="754436.JCM19237_341"/>
<organism evidence="1 2">
    <name type="scientific">Photobacterium aphoticum</name>
    <dbReference type="NCBI Taxonomy" id="754436"/>
    <lineage>
        <taxon>Bacteria</taxon>
        <taxon>Pseudomonadati</taxon>
        <taxon>Pseudomonadota</taxon>
        <taxon>Gammaproteobacteria</taxon>
        <taxon>Vibrionales</taxon>
        <taxon>Vibrionaceae</taxon>
        <taxon>Photobacterium</taxon>
    </lineage>
</organism>
<protein>
    <submittedName>
        <fullName evidence="1">Phage tail fiber protein</fullName>
    </submittedName>
</protein>
<proteinExistence type="predicted"/>
<sequence length="224" mass="23506">MVSDDNAQAALTAEVAKKLDKTATAVNSLKLEGKSKSEVITEARNGLATVSQAQNMANSAENNAKADAASKYLPKGATAVNSDKLGNVAPSGYHRATRDLLSGGVTTTETLMSWLQSQGAFDFAAWSCRCSWSYADNGNIPDSETTCGTIPLAGAVIDVYGALGRCTVVITTATTSSDANAKKQSRFTYVDNGDAYSPGWVRDFNTANPPSTSDVTGRIDFGRI</sequence>
<accession>A0A090QYK8</accession>
<dbReference type="AlphaFoldDB" id="A0A090QYK8"/>
<gene>
    <name evidence="1" type="ORF">JCM19237_341</name>
</gene>
<dbReference type="Proteomes" id="UP000029227">
    <property type="component" value="Unassembled WGS sequence"/>
</dbReference>
<evidence type="ECO:0000313" key="2">
    <source>
        <dbReference type="Proteomes" id="UP000029227"/>
    </source>
</evidence>
<name>A0A090QYK8_9GAMM</name>
<comment type="caution">
    <text evidence="1">The sequence shown here is derived from an EMBL/GenBank/DDBJ whole genome shotgun (WGS) entry which is preliminary data.</text>
</comment>
<dbReference type="EMBL" id="BBMN01000020">
    <property type="protein sequence ID" value="GAL07961.1"/>
    <property type="molecule type" value="Genomic_DNA"/>
</dbReference>
<reference evidence="1 2" key="1">
    <citation type="journal article" date="2014" name="Genome Announc.">
        <title>Draft Genome Sequences of Two Vibrionaceae Species, Vibrio ponticus C121 and Photobacterium aphoticum C119, Isolated as Coral Reef Microbiota.</title>
        <authorList>
            <person name="Al-saari N."/>
            <person name="Meirelles P.M."/>
            <person name="Mino S."/>
            <person name="Suda W."/>
            <person name="Oshima K."/>
            <person name="Hattori M."/>
            <person name="Ohkuma M."/>
            <person name="Thompson F.L."/>
            <person name="Gomez-Gil B."/>
            <person name="Sawabe T."/>
            <person name="Sawabe T."/>
        </authorList>
    </citation>
    <scope>NUCLEOTIDE SEQUENCE [LARGE SCALE GENOMIC DNA]</scope>
    <source>
        <strain evidence="1 2">JCM 19237</strain>
    </source>
</reference>